<evidence type="ECO:0000313" key="2">
    <source>
        <dbReference type="EMBL" id="MDQ8834059.1"/>
    </source>
</evidence>
<feature type="signal peptide" evidence="1">
    <location>
        <begin position="1"/>
        <end position="31"/>
    </location>
</feature>
<dbReference type="EMBL" id="JAVIBX010000053">
    <property type="protein sequence ID" value="MDQ8834059.1"/>
    <property type="molecule type" value="Genomic_DNA"/>
</dbReference>
<keyword evidence="3" id="KW-1185">Reference proteome</keyword>
<evidence type="ECO:0000256" key="1">
    <source>
        <dbReference type="SAM" id="SignalP"/>
    </source>
</evidence>
<proteinExistence type="predicted"/>
<comment type="caution">
    <text evidence="2">The sequence shown here is derived from an EMBL/GenBank/DDBJ whole genome shotgun (WGS) entry which is preliminary data.</text>
</comment>
<accession>A0ABU1B8I5</accession>
<sequence length="116" mass="13087">MFTITNKKFSARILAMTGALLLTILAPSASAEENYNGDTRLAGYLYSRGLTNNNYGNEEKYDYNGDTRLAGYLYSRGLTNNDYGNEEKHDYNGDTRLAGYLYSRGLTNNNYEYGDK</sequence>
<feature type="chain" id="PRO_5045055971" evidence="1">
    <location>
        <begin position="32"/>
        <end position="116"/>
    </location>
</feature>
<name>A0ABU1B8I5_9STRE</name>
<protein>
    <submittedName>
        <fullName evidence="2">Uncharacterized protein</fullName>
    </submittedName>
</protein>
<evidence type="ECO:0000313" key="3">
    <source>
        <dbReference type="Proteomes" id="UP001228446"/>
    </source>
</evidence>
<gene>
    <name evidence="2" type="ORF">RFF62_09795</name>
</gene>
<dbReference type="RefSeq" id="WP_308937871.1">
    <property type="nucleotide sequence ID" value="NZ_JAVIBP010000031.1"/>
</dbReference>
<dbReference type="Proteomes" id="UP001228446">
    <property type="component" value="Unassembled WGS sequence"/>
</dbReference>
<organism evidence="2 3">
    <name type="scientific">Streptococcus ruminantium</name>
    <dbReference type="NCBI Taxonomy" id="1917441"/>
    <lineage>
        <taxon>Bacteria</taxon>
        <taxon>Bacillati</taxon>
        <taxon>Bacillota</taxon>
        <taxon>Bacilli</taxon>
        <taxon>Lactobacillales</taxon>
        <taxon>Streptococcaceae</taxon>
        <taxon>Streptococcus</taxon>
    </lineage>
</organism>
<reference evidence="2 3" key="1">
    <citation type="submission" date="2023-08" db="EMBL/GenBank/DDBJ databases">
        <title>Streptococcus ruminantium-associated sheep mastitis outbreak detected in Italy is distinct from bovine isolates.</title>
        <authorList>
            <person name="Rosa M.N."/>
            <person name="Vezina B."/>
            <person name="Tola S."/>
        </authorList>
    </citation>
    <scope>NUCLEOTIDE SEQUENCE [LARGE SCALE GENOMIC DNA]</scope>
    <source>
        <strain evidence="2 3">OM6730</strain>
    </source>
</reference>
<keyword evidence="1" id="KW-0732">Signal</keyword>